<comment type="caution">
    <text evidence="1">The sequence shown here is derived from an EMBL/GenBank/DDBJ whole genome shotgun (WGS) entry which is preliminary data.</text>
</comment>
<accession>A0A1V3XHT2</accession>
<sequence length="37" mass="4214">MVGLTRFVVIVTNGTSRCSRCQRQDRWQVPSDCLTEA</sequence>
<organism evidence="1 2">
    <name type="scientific">Mycobacterium kansasii</name>
    <dbReference type="NCBI Taxonomy" id="1768"/>
    <lineage>
        <taxon>Bacteria</taxon>
        <taxon>Bacillati</taxon>
        <taxon>Actinomycetota</taxon>
        <taxon>Actinomycetes</taxon>
        <taxon>Mycobacteriales</taxon>
        <taxon>Mycobacteriaceae</taxon>
        <taxon>Mycobacterium</taxon>
    </lineage>
</organism>
<protein>
    <submittedName>
        <fullName evidence="1">Uncharacterized protein</fullName>
    </submittedName>
</protein>
<gene>
    <name evidence="1" type="ORF">BZL30_2156</name>
</gene>
<dbReference type="Proteomes" id="UP000189229">
    <property type="component" value="Unassembled WGS sequence"/>
</dbReference>
<dbReference type="AlphaFoldDB" id="A0A1V3XHT2"/>
<reference evidence="1 2" key="1">
    <citation type="submission" date="2017-02" db="EMBL/GenBank/DDBJ databases">
        <title>Complete genome sequences of Mycobacterium kansasii strains isolated from rhesus macaques.</title>
        <authorList>
            <person name="Panda A."/>
            <person name="Nagaraj S."/>
            <person name="Zhao X."/>
            <person name="Tettelin H."/>
            <person name="Detolla L.J."/>
        </authorList>
    </citation>
    <scope>NUCLEOTIDE SEQUENCE [LARGE SCALE GENOMIC DNA]</scope>
    <source>
        <strain evidence="1 2">11-3813</strain>
    </source>
</reference>
<evidence type="ECO:0000313" key="1">
    <source>
        <dbReference type="EMBL" id="OOK78775.1"/>
    </source>
</evidence>
<proteinExistence type="predicted"/>
<dbReference type="EMBL" id="MVBM01000002">
    <property type="protein sequence ID" value="OOK78775.1"/>
    <property type="molecule type" value="Genomic_DNA"/>
</dbReference>
<name>A0A1V3XHT2_MYCKA</name>
<evidence type="ECO:0000313" key="2">
    <source>
        <dbReference type="Proteomes" id="UP000189229"/>
    </source>
</evidence>